<proteinExistence type="predicted"/>
<name>A0A815N9Q2_9BILA</name>
<dbReference type="SUPFAM" id="SSF52266">
    <property type="entry name" value="SGNH hydrolase"/>
    <property type="match status" value="1"/>
</dbReference>
<keyword evidence="4" id="KW-1185">Reference proteome</keyword>
<evidence type="ECO:0000313" key="3">
    <source>
        <dbReference type="EMBL" id="CAF4312370.1"/>
    </source>
</evidence>
<dbReference type="EMBL" id="CAJOBC010084141">
    <property type="protein sequence ID" value="CAF4312370.1"/>
    <property type="molecule type" value="Genomic_DNA"/>
</dbReference>
<dbReference type="Gene3D" id="3.40.50.1110">
    <property type="entry name" value="SGNH hydrolase"/>
    <property type="match status" value="1"/>
</dbReference>
<sequence length="314" mass="36057">MLSVTIPEVSAQWMVTSKVIKSGKKSKNKSAKKLEKNVPSTTPYLQIPPPQFRRPPLRRSRSRSHSSTRMRFNPSNQPRASHILRVENTRLSQESSQNTAYRYNPPPLMSIDPAYIPPFFVQQQIRKHLKKVKNRNSKPLPLPTTTTADLIPVPTVAVLSDSMASRIRQDELQSPHATIKLYSQSGATIDKLIEYVYSNDGTQFLSDVRQVLLIVGTNDLSDKYPDDMIKSITMMYNNIPYRFPQIQKVFIHEVFPRKKPTKLFPSPYAFNAQIDRYNEQLDELSTTIPIIVVKTDILENDLFDKLHHIDPTEL</sequence>
<dbReference type="Proteomes" id="UP000681722">
    <property type="component" value="Unassembled WGS sequence"/>
</dbReference>
<evidence type="ECO:0000313" key="2">
    <source>
        <dbReference type="EMBL" id="CAF1434604.1"/>
    </source>
</evidence>
<feature type="compositionally biased region" description="Basic residues" evidence="1">
    <location>
        <begin position="21"/>
        <end position="31"/>
    </location>
</feature>
<feature type="compositionally biased region" description="Basic residues" evidence="1">
    <location>
        <begin position="55"/>
        <end position="68"/>
    </location>
</feature>
<reference evidence="2" key="1">
    <citation type="submission" date="2021-02" db="EMBL/GenBank/DDBJ databases">
        <authorList>
            <person name="Nowell W R."/>
        </authorList>
    </citation>
    <scope>NUCLEOTIDE SEQUENCE</scope>
</reference>
<protein>
    <submittedName>
        <fullName evidence="2">Uncharacterized protein</fullName>
    </submittedName>
</protein>
<evidence type="ECO:0000313" key="4">
    <source>
        <dbReference type="Proteomes" id="UP000663829"/>
    </source>
</evidence>
<accession>A0A815N9Q2</accession>
<evidence type="ECO:0000256" key="1">
    <source>
        <dbReference type="SAM" id="MobiDB-lite"/>
    </source>
</evidence>
<dbReference type="InterPro" id="IPR036514">
    <property type="entry name" value="SGNH_hydro_sf"/>
</dbReference>
<feature type="region of interest" description="Disordered" evidence="1">
    <location>
        <begin position="21"/>
        <end position="82"/>
    </location>
</feature>
<gene>
    <name evidence="2" type="ORF">GPM918_LOCUS34139</name>
    <name evidence="3" type="ORF">SRO942_LOCUS34836</name>
</gene>
<dbReference type="EMBL" id="CAJNOQ010018702">
    <property type="protein sequence ID" value="CAF1434604.1"/>
    <property type="molecule type" value="Genomic_DNA"/>
</dbReference>
<dbReference type="AlphaFoldDB" id="A0A815N9Q2"/>
<dbReference type="Proteomes" id="UP000663829">
    <property type="component" value="Unassembled WGS sequence"/>
</dbReference>
<organism evidence="2 4">
    <name type="scientific">Didymodactylos carnosus</name>
    <dbReference type="NCBI Taxonomy" id="1234261"/>
    <lineage>
        <taxon>Eukaryota</taxon>
        <taxon>Metazoa</taxon>
        <taxon>Spiralia</taxon>
        <taxon>Gnathifera</taxon>
        <taxon>Rotifera</taxon>
        <taxon>Eurotatoria</taxon>
        <taxon>Bdelloidea</taxon>
        <taxon>Philodinida</taxon>
        <taxon>Philodinidae</taxon>
        <taxon>Didymodactylos</taxon>
    </lineage>
</organism>
<comment type="caution">
    <text evidence="2">The sequence shown here is derived from an EMBL/GenBank/DDBJ whole genome shotgun (WGS) entry which is preliminary data.</text>
</comment>